<feature type="compositionally biased region" description="Basic and acidic residues" evidence="1">
    <location>
        <begin position="7"/>
        <end position="16"/>
    </location>
</feature>
<feature type="compositionally biased region" description="Basic and acidic residues" evidence="1">
    <location>
        <begin position="29"/>
        <end position="45"/>
    </location>
</feature>
<evidence type="ECO:0000313" key="2">
    <source>
        <dbReference type="EMBL" id="OGD65766.1"/>
    </source>
</evidence>
<gene>
    <name evidence="2" type="ORF">A3F08_01640</name>
</gene>
<sequence length="67" mass="7803">MAKFGKKCGDAKKAVNRDNMPIETGSLMHLEKQHKDWYNRSEMGKQRGKPKYAPPKEMKSGKTWKHK</sequence>
<reference evidence="2 3" key="1">
    <citation type="journal article" date="2016" name="Nat. Commun.">
        <title>Thousands of microbial genomes shed light on interconnected biogeochemical processes in an aquifer system.</title>
        <authorList>
            <person name="Anantharaman K."/>
            <person name="Brown C.T."/>
            <person name="Hug L.A."/>
            <person name="Sharon I."/>
            <person name="Castelle C.J."/>
            <person name="Probst A.J."/>
            <person name="Thomas B.C."/>
            <person name="Singh A."/>
            <person name="Wilkins M.J."/>
            <person name="Karaoz U."/>
            <person name="Brodie E.L."/>
            <person name="Williams K.H."/>
            <person name="Hubbard S.S."/>
            <person name="Banfield J.F."/>
        </authorList>
    </citation>
    <scope>NUCLEOTIDE SEQUENCE [LARGE SCALE GENOMIC DNA]</scope>
</reference>
<comment type="caution">
    <text evidence="2">The sequence shown here is derived from an EMBL/GenBank/DDBJ whole genome shotgun (WGS) entry which is preliminary data.</text>
</comment>
<dbReference type="EMBL" id="MEZV01000052">
    <property type="protein sequence ID" value="OGD65766.1"/>
    <property type="molecule type" value="Genomic_DNA"/>
</dbReference>
<organism evidence="2 3">
    <name type="scientific">Candidatus Berkelbacteria bacterium RIFCSPHIGHO2_12_FULL_36_9</name>
    <dbReference type="NCBI Taxonomy" id="1797469"/>
    <lineage>
        <taxon>Bacteria</taxon>
        <taxon>Candidatus Berkelbacteria</taxon>
    </lineage>
</organism>
<evidence type="ECO:0000313" key="3">
    <source>
        <dbReference type="Proteomes" id="UP000176451"/>
    </source>
</evidence>
<name>A0A1F5EEW4_9BACT</name>
<dbReference type="AlphaFoldDB" id="A0A1F5EEW4"/>
<accession>A0A1F5EEW4</accession>
<dbReference type="Proteomes" id="UP000176451">
    <property type="component" value="Unassembled WGS sequence"/>
</dbReference>
<dbReference type="STRING" id="1797469.A3F08_01640"/>
<evidence type="ECO:0000256" key="1">
    <source>
        <dbReference type="SAM" id="MobiDB-lite"/>
    </source>
</evidence>
<proteinExistence type="predicted"/>
<protein>
    <submittedName>
        <fullName evidence="2">Uncharacterized protein</fullName>
    </submittedName>
</protein>
<feature type="region of interest" description="Disordered" evidence="1">
    <location>
        <begin position="1"/>
        <end position="67"/>
    </location>
</feature>